<dbReference type="Pfam" id="PF22042">
    <property type="entry name" value="EF-G_D2"/>
    <property type="match status" value="1"/>
</dbReference>
<dbReference type="PROSITE" id="PS51722">
    <property type="entry name" value="G_TR_2"/>
    <property type="match status" value="1"/>
</dbReference>
<reference evidence="11 12" key="1">
    <citation type="journal article" date="2024" name="Science">
        <title>Giant polyketide synthase enzymes in the biosynthesis of giant marine polyether toxins.</title>
        <authorList>
            <person name="Fallon T.R."/>
            <person name="Shende V.V."/>
            <person name="Wierzbicki I.H."/>
            <person name="Pendleton A.L."/>
            <person name="Watervoot N.F."/>
            <person name="Auber R.P."/>
            <person name="Gonzalez D.J."/>
            <person name="Wisecaver J.H."/>
            <person name="Moore B.S."/>
        </authorList>
    </citation>
    <scope>NUCLEOTIDE SEQUENCE [LARGE SCALE GENOMIC DNA]</scope>
    <source>
        <strain evidence="11 12">12B1</strain>
    </source>
</reference>
<dbReference type="Proteomes" id="UP001515480">
    <property type="component" value="Unassembled WGS sequence"/>
</dbReference>
<dbReference type="InterPro" id="IPR005225">
    <property type="entry name" value="Small_GTP-bd"/>
</dbReference>
<dbReference type="InterPro" id="IPR000178">
    <property type="entry name" value="TF_IF2_bacterial-like"/>
</dbReference>
<feature type="chain" id="PRO_5044238019" description="Translation initiation factor IF-2, chloroplastic" evidence="9">
    <location>
        <begin position="19"/>
        <end position="810"/>
    </location>
</feature>
<evidence type="ECO:0000313" key="12">
    <source>
        <dbReference type="Proteomes" id="UP001515480"/>
    </source>
</evidence>
<dbReference type="FunFam" id="3.40.50.300:FF:000019">
    <property type="entry name" value="Translation initiation factor IF-2"/>
    <property type="match status" value="1"/>
</dbReference>
<dbReference type="CDD" id="cd03692">
    <property type="entry name" value="mtIF2_IVc"/>
    <property type="match status" value="1"/>
</dbReference>
<dbReference type="Pfam" id="PF04760">
    <property type="entry name" value="IF2_N"/>
    <property type="match status" value="1"/>
</dbReference>
<dbReference type="InterPro" id="IPR023115">
    <property type="entry name" value="TIF_IF2_dom3"/>
</dbReference>
<dbReference type="PRINTS" id="PR00315">
    <property type="entry name" value="ELONGATNFCT"/>
</dbReference>
<evidence type="ECO:0000256" key="6">
    <source>
        <dbReference type="ARBA" id="ARBA00025162"/>
    </source>
</evidence>
<evidence type="ECO:0000256" key="9">
    <source>
        <dbReference type="SAM" id="SignalP"/>
    </source>
</evidence>
<dbReference type="Gene3D" id="3.40.50.300">
    <property type="entry name" value="P-loop containing nucleotide triphosphate hydrolases"/>
    <property type="match status" value="1"/>
</dbReference>
<keyword evidence="9" id="KW-0732">Signal</keyword>
<comment type="caution">
    <text evidence="11">The sequence shown here is derived from an EMBL/GenBank/DDBJ whole genome shotgun (WGS) entry which is preliminary data.</text>
</comment>
<evidence type="ECO:0000256" key="5">
    <source>
        <dbReference type="ARBA" id="ARBA00023134"/>
    </source>
</evidence>
<dbReference type="FunFam" id="2.40.30.10:FF:000007">
    <property type="entry name" value="Translation initiation factor IF-2"/>
    <property type="match status" value="1"/>
</dbReference>
<evidence type="ECO:0000256" key="7">
    <source>
        <dbReference type="ARBA" id="ARBA00044105"/>
    </source>
</evidence>
<name>A0AB34IRM9_PRYPA</name>
<comment type="function">
    <text evidence="6">One of the essential components for the initiation of protein synthesis. Protects formylmethionyl-tRNA from spontaneous hydrolysis and promotes its binding to the 30S ribosomal subunits. Also involved in the hydrolysis of GTP during the formation of the 70S ribosomal complex.</text>
</comment>
<dbReference type="InterPro" id="IPR015760">
    <property type="entry name" value="TIF_IF2"/>
</dbReference>
<dbReference type="InterPro" id="IPR036925">
    <property type="entry name" value="TIF_IF2_dom3_sf"/>
</dbReference>
<dbReference type="Gene3D" id="3.40.50.10050">
    <property type="entry name" value="Translation initiation factor IF- 2, domain 3"/>
    <property type="match status" value="1"/>
</dbReference>
<proteinExistence type="inferred from homology"/>
<dbReference type="Gene3D" id="2.40.30.10">
    <property type="entry name" value="Translation factors"/>
    <property type="match status" value="2"/>
</dbReference>
<feature type="compositionally biased region" description="Basic residues" evidence="8">
    <location>
        <begin position="176"/>
        <end position="185"/>
    </location>
</feature>
<feature type="region of interest" description="Disordered" evidence="8">
    <location>
        <begin position="74"/>
        <end position="199"/>
    </location>
</feature>
<dbReference type="GO" id="GO:0003924">
    <property type="term" value="F:GTPase activity"/>
    <property type="evidence" value="ECO:0007669"/>
    <property type="project" value="InterPro"/>
</dbReference>
<feature type="domain" description="Tr-type G" evidence="10">
    <location>
        <begin position="284"/>
        <end position="454"/>
    </location>
</feature>
<dbReference type="SUPFAM" id="SSF52156">
    <property type="entry name" value="Initiation factor IF2/eIF5b, domain 3"/>
    <property type="match status" value="1"/>
</dbReference>
<dbReference type="InterPro" id="IPR044145">
    <property type="entry name" value="IF2_II"/>
</dbReference>
<keyword evidence="12" id="KW-1185">Reference proteome</keyword>
<keyword evidence="2" id="KW-0396">Initiation factor</keyword>
<dbReference type="Pfam" id="PF11987">
    <property type="entry name" value="IF-2"/>
    <property type="match status" value="1"/>
</dbReference>
<dbReference type="HAMAP" id="MF_00100_B">
    <property type="entry name" value="IF_2_B"/>
    <property type="match status" value="1"/>
</dbReference>
<feature type="compositionally biased region" description="Basic and acidic residues" evidence="8">
    <location>
        <begin position="157"/>
        <end position="167"/>
    </location>
</feature>
<evidence type="ECO:0000256" key="2">
    <source>
        <dbReference type="ARBA" id="ARBA00022540"/>
    </source>
</evidence>
<dbReference type="PANTHER" id="PTHR43381">
    <property type="entry name" value="TRANSLATION INITIATION FACTOR IF-2-RELATED"/>
    <property type="match status" value="1"/>
</dbReference>
<organism evidence="11 12">
    <name type="scientific">Prymnesium parvum</name>
    <name type="common">Toxic golden alga</name>
    <dbReference type="NCBI Taxonomy" id="97485"/>
    <lineage>
        <taxon>Eukaryota</taxon>
        <taxon>Haptista</taxon>
        <taxon>Haptophyta</taxon>
        <taxon>Prymnesiophyceae</taxon>
        <taxon>Prymnesiales</taxon>
        <taxon>Prymnesiaceae</taxon>
        <taxon>Prymnesium</taxon>
    </lineage>
</organism>
<gene>
    <name evidence="11" type="ORF">AB1Y20_008484</name>
</gene>
<keyword evidence="4" id="KW-0648">Protein biosynthesis</keyword>
<dbReference type="SUPFAM" id="SSF52540">
    <property type="entry name" value="P-loop containing nucleoside triphosphate hydrolases"/>
    <property type="match status" value="1"/>
</dbReference>
<evidence type="ECO:0000256" key="1">
    <source>
        <dbReference type="ARBA" id="ARBA00007733"/>
    </source>
</evidence>
<feature type="signal peptide" evidence="9">
    <location>
        <begin position="1"/>
        <end position="18"/>
    </location>
</feature>
<dbReference type="InterPro" id="IPR009000">
    <property type="entry name" value="Transl_B-barrel_sf"/>
</dbReference>
<protein>
    <recommendedName>
        <fullName evidence="7">Translation initiation factor IF-2, chloroplastic</fullName>
    </recommendedName>
</protein>
<dbReference type="Pfam" id="PF00009">
    <property type="entry name" value="GTP_EFTU"/>
    <property type="match status" value="1"/>
</dbReference>
<dbReference type="InterPro" id="IPR027417">
    <property type="entry name" value="P-loop_NTPase"/>
</dbReference>
<dbReference type="NCBIfam" id="TIGR00231">
    <property type="entry name" value="small_GTP"/>
    <property type="match status" value="1"/>
</dbReference>
<evidence type="ECO:0000313" key="11">
    <source>
        <dbReference type="EMBL" id="KAL1504705.1"/>
    </source>
</evidence>
<dbReference type="EMBL" id="JBGBPQ010000019">
    <property type="protein sequence ID" value="KAL1504705.1"/>
    <property type="molecule type" value="Genomic_DNA"/>
</dbReference>
<dbReference type="GO" id="GO:0005525">
    <property type="term" value="F:GTP binding"/>
    <property type="evidence" value="ECO:0007669"/>
    <property type="project" value="UniProtKB-KW"/>
</dbReference>
<dbReference type="InterPro" id="IPR006847">
    <property type="entry name" value="IF2_N"/>
</dbReference>
<sequence>MATSLLMLSAMMVSVVSAGFAPHAPPSHRRLAVASARSLRLTAVGAEAADAVDADRRPPSGGREVVVLSNPMYARKLAPPPPPPPAESRRPPANRPPINRDQSGRSADDNDASVSPLADGIEGRGMPRRKKFGKDLPPAASKGSFDDGPRGKKVLKERRGSGRRVEDDTAATARAPRPKKARGGKRGAPSPPSEPQGPVRVKLLDSITVGDLAQRLGVGAAEVVKDLMKMGTLASITQSIDVETAAKIARGFGAEVTIGDNVDDEVKTMLGVIEEEEDPSLLIKRPPVVTIMGHVDHGKTSLLDSLRTSNVASGEAGGITQHIGAYQACVSLEDGASITFIDTPGHAAFSEMRARGANITDIVVLVVAADDGVKEQTIQSIKAAKASNVPIVVAINKIDKPTADSSKVKTQLLEHEIVLEDFGGEVLSTEVSAKTGVGLKDLLEQLNLLAETLDLKANPSRAAAGVVVEAKQVVGQGAVATALVQKGTLKVGDIVVAGSQWGRVRALGDVHGVRVDSATPSTAVEVIGLNGLPAAGDQIMVVDDETKAREVAGVRQALDREKRASMLFASRSTADRALFLGGLKEGELPTKLIDLVVKADVQGSAEALSSSLSALEASDDKLCVRTRVLRSGAGLVTNEDIMLASVSNAIIYAFGVPISQQTRDEALKANVEIRSFSIVYDAIDDVQREMAALIRPPPSKQLGTICGTLDVKQIFKIGAVGKVAGCSILDGFVRVGNNIRILRGNIVVYEGKLQSLRSVKDAVDQVNAPNDCGISFNDYQGMEVDDRVEAYLPSDADAVFESYGAQKGKA</sequence>
<dbReference type="FunFam" id="2.40.30.10:FF:000008">
    <property type="entry name" value="Translation initiation factor IF-2"/>
    <property type="match status" value="1"/>
</dbReference>
<keyword evidence="5" id="KW-0342">GTP-binding</keyword>
<evidence type="ECO:0000256" key="3">
    <source>
        <dbReference type="ARBA" id="ARBA00022741"/>
    </source>
</evidence>
<comment type="similarity">
    <text evidence="1">Belongs to the TRAFAC class translation factor GTPase superfamily. Classic translation factor GTPase family. IF-2 subfamily.</text>
</comment>
<dbReference type="InterPro" id="IPR000795">
    <property type="entry name" value="T_Tr_GTP-bd_dom"/>
</dbReference>
<dbReference type="PANTHER" id="PTHR43381:SF5">
    <property type="entry name" value="TR-TYPE G DOMAIN-CONTAINING PROTEIN"/>
    <property type="match status" value="1"/>
</dbReference>
<dbReference type="CDD" id="cd01887">
    <property type="entry name" value="IF2_eIF5B"/>
    <property type="match status" value="1"/>
</dbReference>
<evidence type="ECO:0000259" key="10">
    <source>
        <dbReference type="PROSITE" id="PS51722"/>
    </source>
</evidence>
<dbReference type="NCBIfam" id="TIGR00487">
    <property type="entry name" value="IF-2"/>
    <property type="match status" value="1"/>
</dbReference>
<dbReference type="InterPro" id="IPR053905">
    <property type="entry name" value="EF-G-like_DII"/>
</dbReference>
<dbReference type="SUPFAM" id="SSF50447">
    <property type="entry name" value="Translation proteins"/>
    <property type="match status" value="2"/>
</dbReference>
<accession>A0AB34IRM9</accession>
<dbReference type="AlphaFoldDB" id="A0AB34IRM9"/>
<keyword evidence="3" id="KW-0547">Nucleotide-binding</keyword>
<dbReference type="CDD" id="cd03702">
    <property type="entry name" value="IF2_mtIF2_II"/>
    <property type="match status" value="1"/>
</dbReference>
<dbReference type="FunFam" id="3.40.50.10050:FF:000001">
    <property type="entry name" value="Translation initiation factor IF-2"/>
    <property type="match status" value="1"/>
</dbReference>
<dbReference type="GO" id="GO:0003743">
    <property type="term" value="F:translation initiation factor activity"/>
    <property type="evidence" value="ECO:0007669"/>
    <property type="project" value="UniProtKB-KW"/>
</dbReference>
<evidence type="ECO:0000256" key="8">
    <source>
        <dbReference type="SAM" id="MobiDB-lite"/>
    </source>
</evidence>
<evidence type="ECO:0000256" key="4">
    <source>
        <dbReference type="ARBA" id="ARBA00022917"/>
    </source>
</evidence>
<dbReference type="GO" id="GO:0005737">
    <property type="term" value="C:cytoplasm"/>
    <property type="evidence" value="ECO:0007669"/>
    <property type="project" value="TreeGrafter"/>
</dbReference>